<accession>A0A4Z2G6Y2</accession>
<gene>
    <name evidence="2" type="ORF">EYF80_041474</name>
</gene>
<protein>
    <submittedName>
        <fullName evidence="2">Uncharacterized protein</fullName>
    </submittedName>
</protein>
<keyword evidence="3" id="KW-1185">Reference proteome</keyword>
<feature type="region of interest" description="Disordered" evidence="1">
    <location>
        <begin position="52"/>
        <end position="84"/>
    </location>
</feature>
<dbReference type="EMBL" id="SRLO01000702">
    <property type="protein sequence ID" value="TNN48312.1"/>
    <property type="molecule type" value="Genomic_DNA"/>
</dbReference>
<reference evidence="2 3" key="1">
    <citation type="submission" date="2019-03" db="EMBL/GenBank/DDBJ databases">
        <title>First draft genome of Liparis tanakae, snailfish: a comprehensive survey of snailfish specific genes.</title>
        <authorList>
            <person name="Kim W."/>
            <person name="Song I."/>
            <person name="Jeong J.-H."/>
            <person name="Kim D."/>
            <person name="Kim S."/>
            <person name="Ryu S."/>
            <person name="Song J.Y."/>
            <person name="Lee S.K."/>
        </authorList>
    </citation>
    <scope>NUCLEOTIDE SEQUENCE [LARGE SCALE GENOMIC DNA]</scope>
    <source>
        <tissue evidence="2">Muscle</tissue>
    </source>
</reference>
<organism evidence="2 3">
    <name type="scientific">Liparis tanakae</name>
    <name type="common">Tanaka's snailfish</name>
    <dbReference type="NCBI Taxonomy" id="230148"/>
    <lineage>
        <taxon>Eukaryota</taxon>
        <taxon>Metazoa</taxon>
        <taxon>Chordata</taxon>
        <taxon>Craniata</taxon>
        <taxon>Vertebrata</taxon>
        <taxon>Euteleostomi</taxon>
        <taxon>Actinopterygii</taxon>
        <taxon>Neopterygii</taxon>
        <taxon>Teleostei</taxon>
        <taxon>Neoteleostei</taxon>
        <taxon>Acanthomorphata</taxon>
        <taxon>Eupercaria</taxon>
        <taxon>Perciformes</taxon>
        <taxon>Cottioidei</taxon>
        <taxon>Cottales</taxon>
        <taxon>Liparidae</taxon>
        <taxon>Liparis</taxon>
    </lineage>
</organism>
<evidence type="ECO:0000256" key="1">
    <source>
        <dbReference type="SAM" id="MobiDB-lite"/>
    </source>
</evidence>
<proteinExistence type="predicted"/>
<sequence length="84" mass="9357">MRGSPQTLYSILWSGRELFARAPRGGAPSVGSGLGGRRHEPKYCIINPPRLFTPCDPPSKQPKIQQADGLQKKHEKEELKMSQD</sequence>
<dbReference type="Proteomes" id="UP000314294">
    <property type="component" value="Unassembled WGS sequence"/>
</dbReference>
<name>A0A4Z2G6Y2_9TELE</name>
<evidence type="ECO:0000313" key="2">
    <source>
        <dbReference type="EMBL" id="TNN48312.1"/>
    </source>
</evidence>
<comment type="caution">
    <text evidence="2">The sequence shown here is derived from an EMBL/GenBank/DDBJ whole genome shotgun (WGS) entry which is preliminary data.</text>
</comment>
<evidence type="ECO:0000313" key="3">
    <source>
        <dbReference type="Proteomes" id="UP000314294"/>
    </source>
</evidence>
<feature type="compositionally biased region" description="Basic and acidic residues" evidence="1">
    <location>
        <begin position="70"/>
        <end position="84"/>
    </location>
</feature>
<dbReference type="AlphaFoldDB" id="A0A4Z2G6Y2"/>